<dbReference type="InterPro" id="IPR029063">
    <property type="entry name" value="SAM-dependent_MTases_sf"/>
</dbReference>
<dbReference type="AlphaFoldDB" id="A0A0G1CHW4"/>
<accession>A0A0G1CHW4</accession>
<comment type="caution">
    <text evidence="1">The sequence shown here is derived from an EMBL/GenBank/DDBJ whole genome shotgun (WGS) entry which is preliminary data.</text>
</comment>
<name>A0A0G1CHW4_9BACT</name>
<dbReference type="Gene3D" id="3.40.50.150">
    <property type="entry name" value="Vaccinia Virus protein VP39"/>
    <property type="match status" value="1"/>
</dbReference>
<reference evidence="1 2" key="1">
    <citation type="journal article" date="2015" name="Nature">
        <title>rRNA introns, odd ribosomes, and small enigmatic genomes across a large radiation of phyla.</title>
        <authorList>
            <person name="Brown C.T."/>
            <person name="Hug L.A."/>
            <person name="Thomas B.C."/>
            <person name="Sharon I."/>
            <person name="Castelle C.J."/>
            <person name="Singh A."/>
            <person name="Wilkins M.J."/>
            <person name="Williams K.H."/>
            <person name="Banfield J.F."/>
        </authorList>
    </citation>
    <scope>NUCLEOTIDE SEQUENCE [LARGE SCALE GENOMIC DNA]</scope>
</reference>
<evidence type="ECO:0000313" key="1">
    <source>
        <dbReference type="EMBL" id="KKS85074.1"/>
    </source>
</evidence>
<dbReference type="EMBL" id="LCFB01000011">
    <property type="protein sequence ID" value="KKS85074.1"/>
    <property type="molecule type" value="Genomic_DNA"/>
</dbReference>
<evidence type="ECO:0000313" key="2">
    <source>
        <dbReference type="Proteomes" id="UP000034543"/>
    </source>
</evidence>
<organism evidence="1 2">
    <name type="scientific">Candidatus Gottesmanbacteria bacterium GW2011_GWA1_43_11</name>
    <dbReference type="NCBI Taxonomy" id="1618436"/>
    <lineage>
        <taxon>Bacteria</taxon>
        <taxon>Candidatus Gottesmaniibacteriota</taxon>
    </lineage>
</organism>
<gene>
    <name evidence="1" type="ORF">UV59_C0011G0030</name>
</gene>
<dbReference type="Proteomes" id="UP000034543">
    <property type="component" value="Unassembled WGS sequence"/>
</dbReference>
<dbReference type="SUPFAM" id="SSF53335">
    <property type="entry name" value="S-adenosyl-L-methionine-dependent methyltransferases"/>
    <property type="match status" value="1"/>
</dbReference>
<protein>
    <recommendedName>
        <fullName evidence="3">Class I SAM-dependent methyltransferase</fullName>
    </recommendedName>
</protein>
<sequence>MFSGIVHLLKQIKHHLWLTLLHLEGLMDRSRLYRDFPGLKNKFNSSAPIVTNSYKHYTTTVSNPKMAVSLELATFLSALCSTLNPRSVLDLGSGYSTYVFARYKQESKHSVKLWSVDDNRKWLAKTHVFLKKQKCHPSRLMHWLTLEKMRFPILPFEFVLYDLGIMSTRKRIFPYLINHTKKETLIIVDDVHMLDYQRLVRKLIRNQVTQYYSLRSLTLDTYQRFAMLVIR</sequence>
<evidence type="ECO:0008006" key="3">
    <source>
        <dbReference type="Google" id="ProtNLM"/>
    </source>
</evidence>
<proteinExistence type="predicted"/>